<sequence>MEYFKLKIIRTPAGSALPSPSSADSYHEFAGLRLLTQHSAVYCHCRRRRPAEELYRLECKFQVKRVVLRTDLVSLCKAKQWISESPTQTASSLLNDAAKNIAESPAGGNDGFLPNDVPNDDDEKKEEAEEEEEVVKEEYWSCGLCKVVVSSEVTFNKHLEGKKHKRKEAAVVKKQDNPEQIVGGSEYQKKFMFWCEACEVGNHSRDVMSKHTGGKRHVSRMKELVAQPWL</sequence>
<dbReference type="SUPFAM" id="SSF57667">
    <property type="entry name" value="beta-beta-alpha zinc fingers"/>
    <property type="match status" value="1"/>
</dbReference>
<accession>A0AAV2CQP5</accession>
<dbReference type="InterPro" id="IPR036236">
    <property type="entry name" value="Znf_C2H2_sf"/>
</dbReference>
<reference evidence="3 4" key="1">
    <citation type="submission" date="2024-04" db="EMBL/GenBank/DDBJ databases">
        <authorList>
            <person name="Fracassetti M."/>
        </authorList>
    </citation>
    <scope>NUCLEOTIDE SEQUENCE [LARGE SCALE GENOMIC DNA]</scope>
</reference>
<dbReference type="Pfam" id="PF12874">
    <property type="entry name" value="zf-met"/>
    <property type="match status" value="1"/>
</dbReference>
<dbReference type="PANTHER" id="PTHR47487:SF8">
    <property type="entry name" value="OS08G0270900 PROTEIN"/>
    <property type="match status" value="1"/>
</dbReference>
<feature type="domain" description="U1-type" evidence="2">
    <location>
        <begin position="137"/>
        <end position="171"/>
    </location>
</feature>
<name>A0AAV2CQP5_9ROSI</name>
<organism evidence="3 4">
    <name type="scientific">Linum trigynum</name>
    <dbReference type="NCBI Taxonomy" id="586398"/>
    <lineage>
        <taxon>Eukaryota</taxon>
        <taxon>Viridiplantae</taxon>
        <taxon>Streptophyta</taxon>
        <taxon>Embryophyta</taxon>
        <taxon>Tracheophyta</taxon>
        <taxon>Spermatophyta</taxon>
        <taxon>Magnoliopsida</taxon>
        <taxon>eudicotyledons</taxon>
        <taxon>Gunneridae</taxon>
        <taxon>Pentapetalae</taxon>
        <taxon>rosids</taxon>
        <taxon>fabids</taxon>
        <taxon>Malpighiales</taxon>
        <taxon>Linaceae</taxon>
        <taxon>Linum</taxon>
    </lineage>
</organism>
<dbReference type="EMBL" id="OZ034814">
    <property type="protein sequence ID" value="CAL1358728.1"/>
    <property type="molecule type" value="Genomic_DNA"/>
</dbReference>
<evidence type="ECO:0000313" key="4">
    <source>
        <dbReference type="Proteomes" id="UP001497516"/>
    </source>
</evidence>
<dbReference type="GO" id="GO:0003676">
    <property type="term" value="F:nucleic acid binding"/>
    <property type="evidence" value="ECO:0007669"/>
    <property type="project" value="InterPro"/>
</dbReference>
<dbReference type="PANTHER" id="PTHR47487">
    <property type="entry name" value="OS06G0651300 PROTEIN-RELATED"/>
    <property type="match status" value="1"/>
</dbReference>
<evidence type="ECO:0000256" key="1">
    <source>
        <dbReference type="SAM" id="MobiDB-lite"/>
    </source>
</evidence>
<dbReference type="SMART" id="SM00451">
    <property type="entry name" value="ZnF_U1"/>
    <property type="match status" value="2"/>
</dbReference>
<evidence type="ECO:0000313" key="3">
    <source>
        <dbReference type="EMBL" id="CAL1358728.1"/>
    </source>
</evidence>
<keyword evidence="4" id="KW-1185">Reference proteome</keyword>
<protein>
    <recommendedName>
        <fullName evidence="2">U1-type domain-containing protein</fullName>
    </recommendedName>
</protein>
<proteinExistence type="predicted"/>
<dbReference type="AlphaFoldDB" id="A0AAV2CQP5"/>
<feature type="region of interest" description="Disordered" evidence="1">
    <location>
        <begin position="104"/>
        <end position="130"/>
    </location>
</feature>
<dbReference type="InterPro" id="IPR003604">
    <property type="entry name" value="Matrin/U1-like-C_Znf_C2H2"/>
</dbReference>
<dbReference type="GO" id="GO:0008270">
    <property type="term" value="F:zinc ion binding"/>
    <property type="evidence" value="ECO:0007669"/>
    <property type="project" value="InterPro"/>
</dbReference>
<dbReference type="Gene3D" id="3.30.160.60">
    <property type="entry name" value="Classic Zinc Finger"/>
    <property type="match status" value="2"/>
</dbReference>
<feature type="compositionally biased region" description="Acidic residues" evidence="1">
    <location>
        <begin position="118"/>
        <end position="130"/>
    </location>
</feature>
<dbReference type="InterPro" id="IPR013087">
    <property type="entry name" value="Znf_C2H2_type"/>
</dbReference>
<feature type="domain" description="U1-type" evidence="2">
    <location>
        <begin position="190"/>
        <end position="224"/>
    </location>
</feature>
<evidence type="ECO:0000259" key="2">
    <source>
        <dbReference type="SMART" id="SM00451"/>
    </source>
</evidence>
<dbReference type="Proteomes" id="UP001497516">
    <property type="component" value="Chromosome 10"/>
</dbReference>
<gene>
    <name evidence="3" type="ORF">LTRI10_LOCUS6260</name>
</gene>